<organism evidence="2 3">
    <name type="scientific">Candidatus Nitrosymbiomonas proteolyticus</name>
    <dbReference type="NCBI Taxonomy" id="2608984"/>
    <lineage>
        <taxon>Bacteria</taxon>
        <taxon>Bacillati</taxon>
        <taxon>Armatimonadota</taxon>
        <taxon>Armatimonadota incertae sedis</taxon>
        <taxon>Candidatus Nitrosymbiomonas</taxon>
    </lineage>
</organism>
<evidence type="ECO:0000313" key="2">
    <source>
        <dbReference type="EMBL" id="BBO24840.1"/>
    </source>
</evidence>
<evidence type="ECO:0000256" key="1">
    <source>
        <dbReference type="SAM" id="SignalP"/>
    </source>
</evidence>
<feature type="chain" id="PRO_5035289281" description="PEP-CTERM protein-sorting domain-containing protein" evidence="1">
    <location>
        <begin position="30"/>
        <end position="229"/>
    </location>
</feature>
<accession>A0A809RBL9</accession>
<dbReference type="EMBL" id="AP021858">
    <property type="protein sequence ID" value="BBO24840.1"/>
    <property type="molecule type" value="Genomic_DNA"/>
</dbReference>
<dbReference type="NCBIfam" id="TIGR02595">
    <property type="entry name" value="PEP_CTERM"/>
    <property type="match status" value="1"/>
</dbReference>
<keyword evidence="1" id="KW-0732">Signal</keyword>
<proteinExistence type="predicted"/>
<sequence length="229" mass="24735">MKYPNPFRTVGIACVAGTAVLALTVQAHAQYIANSRVFPPTGASYVPMTPADTMIHFGSTPTKIRNLHWTNGSGGRIPEPPGTPYMIDSFFDIWTEISFDGGANWFPSQHTGNTVIIRGNAQPPVGSVEVIQTELLMMDLQGVAFSGCNLRLSQTMPSPGQTTLTDIGGGQYHIDSFFDIFTEISLDGGTTWTPATNSVRLGIMPEPATLASLGVGFLCLIRNRRKSKR</sequence>
<dbReference type="KEGG" id="npy:NPRO_24350"/>
<evidence type="ECO:0000313" key="3">
    <source>
        <dbReference type="Proteomes" id="UP000662873"/>
    </source>
</evidence>
<gene>
    <name evidence="2" type="ORF">NPRO_24350</name>
</gene>
<dbReference type="InterPro" id="IPR013424">
    <property type="entry name" value="Ice-binding_C"/>
</dbReference>
<dbReference type="AlphaFoldDB" id="A0A809RBL9"/>
<feature type="signal peptide" evidence="1">
    <location>
        <begin position="1"/>
        <end position="29"/>
    </location>
</feature>
<reference evidence="2" key="1">
    <citation type="journal article" name="DNA Res.">
        <title>The physiological potential of anammox bacteria as revealed by their core genome structure.</title>
        <authorList>
            <person name="Okubo T."/>
            <person name="Toyoda A."/>
            <person name="Fukuhara K."/>
            <person name="Uchiyama I."/>
            <person name="Harigaya Y."/>
            <person name="Kuroiwa M."/>
            <person name="Suzuki T."/>
            <person name="Murakami Y."/>
            <person name="Suwa Y."/>
            <person name="Takami H."/>
        </authorList>
    </citation>
    <scope>NUCLEOTIDE SEQUENCE</scope>
    <source>
        <strain evidence="2">317325-2</strain>
    </source>
</reference>
<name>A0A809RBL9_9BACT</name>
<evidence type="ECO:0008006" key="4">
    <source>
        <dbReference type="Google" id="ProtNLM"/>
    </source>
</evidence>
<protein>
    <recommendedName>
        <fullName evidence="4">PEP-CTERM protein-sorting domain-containing protein</fullName>
    </recommendedName>
</protein>
<dbReference type="Proteomes" id="UP000662873">
    <property type="component" value="Chromosome"/>
</dbReference>